<keyword evidence="3 4" id="KW-0067">ATP-binding</keyword>
<feature type="binding site" evidence="4">
    <location>
        <begin position="139"/>
        <end position="147"/>
    </location>
    <ligand>
        <name>ATP</name>
        <dbReference type="ChEBI" id="CHEBI:30616"/>
    </ligand>
</feature>
<dbReference type="PANTHER" id="PTHR23407">
    <property type="entry name" value="ATPASE INHIBITOR/5-FORMYLTETRAHYDROFOLATE CYCLO-LIGASE"/>
    <property type="match status" value="1"/>
</dbReference>
<keyword evidence="5" id="KW-0460">Magnesium</keyword>
<dbReference type="InterPro" id="IPR024185">
    <property type="entry name" value="FTHF_cligase-like_sf"/>
</dbReference>
<dbReference type="AlphaFoldDB" id="A0A1M5H5V7"/>
<accession>A0A1M5H5V7</accession>
<dbReference type="GO" id="GO:0046872">
    <property type="term" value="F:metal ion binding"/>
    <property type="evidence" value="ECO:0007669"/>
    <property type="project" value="UniProtKB-KW"/>
</dbReference>
<evidence type="ECO:0000256" key="5">
    <source>
        <dbReference type="RuleBase" id="RU361279"/>
    </source>
</evidence>
<dbReference type="PANTHER" id="PTHR23407:SF1">
    <property type="entry name" value="5-FORMYLTETRAHYDROFOLATE CYCLO-LIGASE"/>
    <property type="match status" value="1"/>
</dbReference>
<dbReference type="GO" id="GO:0005524">
    <property type="term" value="F:ATP binding"/>
    <property type="evidence" value="ECO:0007669"/>
    <property type="project" value="UniProtKB-KW"/>
</dbReference>
<evidence type="ECO:0000313" key="6">
    <source>
        <dbReference type="EMBL" id="SHG11379.1"/>
    </source>
</evidence>
<dbReference type="STRING" id="634436.SAMN05216361_1326"/>
<keyword evidence="5" id="KW-0479">Metal-binding</keyword>
<dbReference type="SUPFAM" id="SSF100950">
    <property type="entry name" value="NagB/RpiA/CoA transferase-like"/>
    <property type="match status" value="1"/>
</dbReference>
<sequence length="200" mass="22177">MSEPSVTSRQSLRKSLRQARRALSADAQQRAAQALQQQLSEYLPSHTKQLAGYLASDGEISLLPTLSWCHQRGILTSLPVIHPFTGKHLLFQHFSHDTAMTRNRFNIEEPALDSTAIIELTAHDCLLMPLVGFDAKGNRLGMGGGFYDRTLAPLQQLRDGTPRPLLIGVAHDCQQVPVLPIEPWDIPLDVIITPTQCIEL</sequence>
<organism evidence="6 7">
    <name type="scientific">Marisediminitalea aggregata</name>
    <dbReference type="NCBI Taxonomy" id="634436"/>
    <lineage>
        <taxon>Bacteria</taxon>
        <taxon>Pseudomonadati</taxon>
        <taxon>Pseudomonadota</taxon>
        <taxon>Gammaproteobacteria</taxon>
        <taxon>Alteromonadales</taxon>
        <taxon>Alteromonadaceae</taxon>
        <taxon>Marisediminitalea</taxon>
    </lineage>
</organism>
<evidence type="ECO:0000256" key="1">
    <source>
        <dbReference type="ARBA" id="ARBA00010638"/>
    </source>
</evidence>
<name>A0A1M5H5V7_9ALTE</name>
<dbReference type="NCBIfam" id="TIGR02727">
    <property type="entry name" value="MTHFS_bact"/>
    <property type="match status" value="1"/>
</dbReference>
<dbReference type="EMBL" id="FQWD01000002">
    <property type="protein sequence ID" value="SHG11379.1"/>
    <property type="molecule type" value="Genomic_DNA"/>
</dbReference>
<proteinExistence type="inferred from homology"/>
<gene>
    <name evidence="6" type="ORF">SAMN05216361_1326</name>
</gene>
<dbReference type="GO" id="GO:0030272">
    <property type="term" value="F:5-formyltetrahydrofolate cyclo-ligase activity"/>
    <property type="evidence" value="ECO:0007669"/>
    <property type="project" value="UniProtKB-EC"/>
</dbReference>
<dbReference type="Gene3D" id="3.40.50.10420">
    <property type="entry name" value="NagB/RpiA/CoA transferase-like"/>
    <property type="match status" value="1"/>
</dbReference>
<dbReference type="Pfam" id="PF01812">
    <property type="entry name" value="5-FTHF_cyc-lig"/>
    <property type="match status" value="1"/>
</dbReference>
<dbReference type="RefSeq" id="WP_073319707.1">
    <property type="nucleotide sequence ID" value="NZ_FQWD01000002.1"/>
</dbReference>
<dbReference type="PIRSF" id="PIRSF006806">
    <property type="entry name" value="FTHF_cligase"/>
    <property type="match status" value="1"/>
</dbReference>
<evidence type="ECO:0000256" key="3">
    <source>
        <dbReference type="ARBA" id="ARBA00022840"/>
    </source>
</evidence>
<evidence type="ECO:0000313" key="7">
    <source>
        <dbReference type="Proteomes" id="UP000184520"/>
    </source>
</evidence>
<feature type="binding site" evidence="4">
    <location>
        <begin position="9"/>
        <end position="13"/>
    </location>
    <ligand>
        <name>ATP</name>
        <dbReference type="ChEBI" id="CHEBI:30616"/>
    </ligand>
</feature>
<dbReference type="OrthoDB" id="9801938at2"/>
<comment type="similarity">
    <text evidence="1 5">Belongs to the 5-formyltetrahydrofolate cyclo-ligase family.</text>
</comment>
<feature type="binding site" evidence="4">
    <location>
        <position position="59"/>
    </location>
    <ligand>
        <name>substrate</name>
    </ligand>
</feature>
<keyword evidence="7" id="KW-1185">Reference proteome</keyword>
<dbReference type="EC" id="6.3.3.2" evidence="5"/>
<evidence type="ECO:0000256" key="4">
    <source>
        <dbReference type="PIRSR" id="PIRSR006806-1"/>
    </source>
</evidence>
<feature type="binding site" evidence="4">
    <location>
        <position position="54"/>
    </location>
    <ligand>
        <name>substrate</name>
    </ligand>
</feature>
<protein>
    <recommendedName>
        <fullName evidence="5">5-formyltetrahydrofolate cyclo-ligase</fullName>
        <ecNumber evidence="5">6.3.3.2</ecNumber>
    </recommendedName>
</protein>
<keyword evidence="2 4" id="KW-0547">Nucleotide-binding</keyword>
<dbReference type="InterPro" id="IPR002698">
    <property type="entry name" value="FTHF_cligase"/>
</dbReference>
<comment type="cofactor">
    <cofactor evidence="5">
        <name>Mg(2+)</name>
        <dbReference type="ChEBI" id="CHEBI:18420"/>
    </cofactor>
</comment>
<reference evidence="7" key="1">
    <citation type="submission" date="2016-11" db="EMBL/GenBank/DDBJ databases">
        <authorList>
            <person name="Varghese N."/>
            <person name="Submissions S."/>
        </authorList>
    </citation>
    <scope>NUCLEOTIDE SEQUENCE [LARGE SCALE GENOMIC DNA]</scope>
    <source>
        <strain evidence="7">CGMCC 1.8995</strain>
    </source>
</reference>
<dbReference type="InterPro" id="IPR037171">
    <property type="entry name" value="NagB/RpiA_transferase-like"/>
</dbReference>
<comment type="catalytic activity">
    <reaction evidence="5">
        <text>(6S)-5-formyl-5,6,7,8-tetrahydrofolate + ATP = (6R)-5,10-methenyltetrahydrofolate + ADP + phosphate</text>
        <dbReference type="Rhea" id="RHEA:10488"/>
        <dbReference type="ChEBI" id="CHEBI:30616"/>
        <dbReference type="ChEBI" id="CHEBI:43474"/>
        <dbReference type="ChEBI" id="CHEBI:57455"/>
        <dbReference type="ChEBI" id="CHEBI:57457"/>
        <dbReference type="ChEBI" id="CHEBI:456216"/>
        <dbReference type="EC" id="6.3.3.2"/>
    </reaction>
</comment>
<evidence type="ECO:0000256" key="2">
    <source>
        <dbReference type="ARBA" id="ARBA00022741"/>
    </source>
</evidence>
<dbReference type="GO" id="GO:0009396">
    <property type="term" value="P:folic acid-containing compound biosynthetic process"/>
    <property type="evidence" value="ECO:0007669"/>
    <property type="project" value="TreeGrafter"/>
</dbReference>
<dbReference type="Proteomes" id="UP000184520">
    <property type="component" value="Unassembled WGS sequence"/>
</dbReference>
<keyword evidence="6" id="KW-0436">Ligase</keyword>
<dbReference type="GO" id="GO:0035999">
    <property type="term" value="P:tetrahydrofolate interconversion"/>
    <property type="evidence" value="ECO:0007669"/>
    <property type="project" value="TreeGrafter"/>
</dbReference>